<dbReference type="Gene3D" id="1.25.40.10">
    <property type="entry name" value="Tetratricopeptide repeat domain"/>
    <property type="match status" value="2"/>
</dbReference>
<dbReference type="SMART" id="SM00028">
    <property type="entry name" value="TPR"/>
    <property type="match status" value="3"/>
</dbReference>
<feature type="region of interest" description="Disordered" evidence="5">
    <location>
        <begin position="73"/>
        <end position="97"/>
    </location>
</feature>
<evidence type="ECO:0000256" key="1">
    <source>
        <dbReference type="ARBA" id="ARBA00022705"/>
    </source>
</evidence>
<keyword evidence="9" id="KW-1185">Reference proteome</keyword>
<proteinExistence type="predicted"/>
<organism evidence="8 9">
    <name type="scientific">Paenibacillus marchantiophytorum</name>
    <dbReference type="NCBI Taxonomy" id="1619310"/>
    <lineage>
        <taxon>Bacteria</taxon>
        <taxon>Bacillati</taxon>
        <taxon>Bacillota</taxon>
        <taxon>Bacilli</taxon>
        <taxon>Bacillales</taxon>
        <taxon>Paenibacillaceae</taxon>
        <taxon>Paenibacillus</taxon>
    </lineage>
</organism>
<keyword evidence="6" id="KW-1133">Transmembrane helix</keyword>
<dbReference type="InterPro" id="IPR050498">
    <property type="entry name" value="Ycf3"/>
</dbReference>
<feature type="transmembrane region" description="Helical" evidence="6">
    <location>
        <begin position="625"/>
        <end position="641"/>
    </location>
</feature>
<keyword evidence="4" id="KW-0346">Stress response</keyword>
<dbReference type="SMART" id="SM00271">
    <property type="entry name" value="DnaJ"/>
    <property type="match status" value="1"/>
</dbReference>
<evidence type="ECO:0000256" key="5">
    <source>
        <dbReference type="SAM" id="MobiDB-lite"/>
    </source>
</evidence>
<dbReference type="Gene3D" id="1.10.287.110">
    <property type="entry name" value="DnaJ domain"/>
    <property type="match status" value="1"/>
</dbReference>
<feature type="domain" description="J" evidence="7">
    <location>
        <begin position="2"/>
        <end position="64"/>
    </location>
</feature>
<dbReference type="PROSITE" id="PS50076">
    <property type="entry name" value="DNAJ_2"/>
    <property type="match status" value="1"/>
</dbReference>
<evidence type="ECO:0000256" key="6">
    <source>
        <dbReference type="SAM" id="Phobius"/>
    </source>
</evidence>
<evidence type="ECO:0000313" key="8">
    <source>
        <dbReference type="EMBL" id="GGA05001.1"/>
    </source>
</evidence>
<dbReference type="PANTHER" id="PTHR44858">
    <property type="entry name" value="TETRATRICOPEPTIDE REPEAT PROTEIN 6"/>
    <property type="match status" value="1"/>
</dbReference>
<dbReference type="Proteomes" id="UP000615455">
    <property type="component" value="Unassembled WGS sequence"/>
</dbReference>
<evidence type="ECO:0000256" key="4">
    <source>
        <dbReference type="ARBA" id="ARBA00023016"/>
    </source>
</evidence>
<name>A0ABQ1FBB4_9BACL</name>
<dbReference type="InterPro" id="IPR011990">
    <property type="entry name" value="TPR-like_helical_dom_sf"/>
</dbReference>
<dbReference type="PANTHER" id="PTHR44858:SF1">
    <property type="entry name" value="UDP-N-ACETYLGLUCOSAMINE--PEPTIDE N-ACETYLGLUCOSAMINYLTRANSFERASE SPINDLY-RELATED"/>
    <property type="match status" value="1"/>
</dbReference>
<sequence>MTWWSLLGISPTDDESVIKKAYAQKLKIFHPEEDPEGYQKLREAYDRAIKYAKAQRKKQMDVPAGLDILIPEPVLESDDREREQEADREPLLDERIPPPPKVHLQDTIINPAPSMAMQINDFMGQFQALYQHFFSRIDSEKWTLLLSSDVLWQVGYKQQLNDRVMQFLQTHHHFPKDVWQLLESNFRWREEKEYLLRRFPEQLITYIFKQLDQLWELRYSHFKAYEGVDYDRFVDYREQALDALIANDLELAGRCMTEAHAIYPDDPDLLRMQCEYYLRIGDAERALIACNHAIRVSPDELDGYYYRAQIQYSAEHYHDAIGDCEHILSRKPESLHALWLQARCYMMLGEMEHAKTRYIQVLNQNPYDFEATTGLAQVNAQLAESLMAKSEKPDKRVLAPLFKELGKPAWIGATVMFLHILLRRTWIYGLLLVIGLLFLNGTLSKDSAPYPEPLAPKAISTTQSAVEVQTQEDLRRSGQQKQNIIVGLTMVKCPDMYSDYIRDESSGTTKAIYPGFNEVGGISPDYGYVCLGYLDDKTVIFTGNIHHWSAALYKPPLYKLKGRATKIASPDLLKAVESRISNDPRFDSYLDNLNVDTYIEARDENELVLTNIPPPLPEEWRAPKALYVYAGLICCILALLIREIRRTYRAVQF</sequence>
<dbReference type="InterPro" id="IPR019734">
    <property type="entry name" value="TPR_rpt"/>
</dbReference>
<dbReference type="CDD" id="cd06257">
    <property type="entry name" value="DnaJ"/>
    <property type="match status" value="1"/>
</dbReference>
<protein>
    <recommendedName>
        <fullName evidence="7">J domain-containing protein</fullName>
    </recommendedName>
</protein>
<dbReference type="SUPFAM" id="SSF46565">
    <property type="entry name" value="Chaperone J-domain"/>
    <property type="match status" value="1"/>
</dbReference>
<dbReference type="RefSeq" id="WP_189018624.1">
    <property type="nucleotide sequence ID" value="NZ_BMHE01000047.1"/>
</dbReference>
<evidence type="ECO:0000256" key="3">
    <source>
        <dbReference type="ARBA" id="ARBA00022803"/>
    </source>
</evidence>
<dbReference type="SUPFAM" id="SSF48452">
    <property type="entry name" value="TPR-like"/>
    <property type="match status" value="1"/>
</dbReference>
<evidence type="ECO:0000256" key="2">
    <source>
        <dbReference type="ARBA" id="ARBA00022737"/>
    </source>
</evidence>
<keyword evidence="1" id="KW-0235">DNA replication</keyword>
<dbReference type="EMBL" id="BMHE01000047">
    <property type="protein sequence ID" value="GGA05001.1"/>
    <property type="molecule type" value="Genomic_DNA"/>
</dbReference>
<gene>
    <name evidence="8" type="ORF">GCM10008018_58690</name>
</gene>
<dbReference type="InterPro" id="IPR001623">
    <property type="entry name" value="DnaJ_domain"/>
</dbReference>
<accession>A0ABQ1FBB4</accession>
<keyword evidence="2" id="KW-0677">Repeat</keyword>
<dbReference type="InterPro" id="IPR036869">
    <property type="entry name" value="J_dom_sf"/>
</dbReference>
<evidence type="ECO:0000259" key="7">
    <source>
        <dbReference type="PROSITE" id="PS50076"/>
    </source>
</evidence>
<keyword evidence="6" id="KW-0812">Transmembrane</keyword>
<reference evidence="9" key="1">
    <citation type="journal article" date="2019" name="Int. J. Syst. Evol. Microbiol.">
        <title>The Global Catalogue of Microorganisms (GCM) 10K type strain sequencing project: providing services to taxonomists for standard genome sequencing and annotation.</title>
        <authorList>
            <consortium name="The Broad Institute Genomics Platform"/>
            <consortium name="The Broad Institute Genome Sequencing Center for Infectious Disease"/>
            <person name="Wu L."/>
            <person name="Ma J."/>
        </authorList>
    </citation>
    <scope>NUCLEOTIDE SEQUENCE [LARGE SCALE GENOMIC DNA]</scope>
    <source>
        <strain evidence="9">CGMCC 1.15043</strain>
    </source>
</reference>
<keyword evidence="6" id="KW-0472">Membrane</keyword>
<comment type="caution">
    <text evidence="8">The sequence shown here is derived from an EMBL/GenBank/DDBJ whole genome shotgun (WGS) entry which is preliminary data.</text>
</comment>
<feature type="compositionally biased region" description="Basic and acidic residues" evidence="5">
    <location>
        <begin position="77"/>
        <end position="96"/>
    </location>
</feature>
<keyword evidence="3" id="KW-0802">TPR repeat</keyword>
<evidence type="ECO:0000313" key="9">
    <source>
        <dbReference type="Proteomes" id="UP000615455"/>
    </source>
</evidence>